<evidence type="ECO:0000259" key="2">
    <source>
        <dbReference type="PROSITE" id="PS50892"/>
    </source>
</evidence>
<keyword evidence="1" id="KW-0175">Coiled coil</keyword>
<sequence>MYMCIHVVCVQRLYRVPPTLSVLHLDLFRRLYKILMRCTCDLSMTRRKVNYMRNILELHYTACLSEFCIHGNSCAYKYLQMYQGQWEKITQDVPEGSMFASAGQSLLATYQNPTEADKILKVQKDLDEVKDVMLKNIDELLQRGESLDALMQKSENLSSSAYQLYRQGKRVNQCCKWY</sequence>
<protein>
    <recommendedName>
        <fullName evidence="2">V-SNARE coiled-coil homology domain-containing protein</fullName>
    </recommendedName>
</protein>
<keyword evidence="4" id="KW-1185">Reference proteome</keyword>
<dbReference type="InterPro" id="IPR001388">
    <property type="entry name" value="Synaptobrevin-like"/>
</dbReference>
<reference evidence="3 4" key="1">
    <citation type="journal article" date="2020" name="bioRxiv">
        <title>Metabolic contributions of an alphaproteobacterial endosymbiont in the apicomplexan Cardiosporidium cionae.</title>
        <authorList>
            <person name="Hunter E.S."/>
            <person name="Paight C.J."/>
            <person name="Lane C.E."/>
        </authorList>
    </citation>
    <scope>NUCLEOTIDE SEQUENCE [LARGE SCALE GENOMIC DNA]</scope>
    <source>
        <strain evidence="3">ESH_2018</strain>
    </source>
</reference>
<dbReference type="PANTHER" id="PTHR45806:SF1">
    <property type="entry name" value="SYNAPTOBREVIN HOMOLOG YKT6"/>
    <property type="match status" value="1"/>
</dbReference>
<dbReference type="Pfam" id="PF00957">
    <property type="entry name" value="Synaptobrevin"/>
    <property type="match status" value="1"/>
</dbReference>
<evidence type="ECO:0000256" key="1">
    <source>
        <dbReference type="PROSITE-ProRule" id="PRU00290"/>
    </source>
</evidence>
<accession>A0ABQ7JC48</accession>
<organism evidence="3 4">
    <name type="scientific">Cardiosporidium cionae</name>
    <dbReference type="NCBI Taxonomy" id="476202"/>
    <lineage>
        <taxon>Eukaryota</taxon>
        <taxon>Sar</taxon>
        <taxon>Alveolata</taxon>
        <taxon>Apicomplexa</taxon>
        <taxon>Aconoidasida</taxon>
        <taxon>Nephromycida</taxon>
        <taxon>Cardiosporidium</taxon>
    </lineage>
</organism>
<dbReference type="EMBL" id="JADAQX010000158">
    <property type="protein sequence ID" value="KAF8821603.1"/>
    <property type="molecule type" value="Genomic_DNA"/>
</dbReference>
<name>A0ABQ7JC48_9APIC</name>
<proteinExistence type="predicted"/>
<dbReference type="PRINTS" id="PR00219">
    <property type="entry name" value="SYNAPTOBREVN"/>
</dbReference>
<dbReference type="PROSITE" id="PS50892">
    <property type="entry name" value="V_SNARE"/>
    <property type="match status" value="1"/>
</dbReference>
<evidence type="ECO:0000313" key="3">
    <source>
        <dbReference type="EMBL" id="KAF8821603.1"/>
    </source>
</evidence>
<feature type="domain" description="V-SNARE coiled-coil homology" evidence="2">
    <location>
        <begin position="118"/>
        <end position="178"/>
    </location>
</feature>
<dbReference type="SUPFAM" id="SSF58038">
    <property type="entry name" value="SNARE fusion complex"/>
    <property type="match status" value="1"/>
</dbReference>
<dbReference type="Gene3D" id="1.20.5.110">
    <property type="match status" value="1"/>
</dbReference>
<dbReference type="CDD" id="cd15843">
    <property type="entry name" value="R-SNARE"/>
    <property type="match status" value="1"/>
</dbReference>
<gene>
    <name evidence="3" type="ORF">IE077_004311</name>
</gene>
<dbReference type="Proteomes" id="UP000823046">
    <property type="component" value="Unassembled WGS sequence"/>
</dbReference>
<dbReference type="PANTHER" id="PTHR45806">
    <property type="entry name" value="SYNAPTOBREVIN HOMOLOG YKT6"/>
    <property type="match status" value="1"/>
</dbReference>
<evidence type="ECO:0000313" key="4">
    <source>
        <dbReference type="Proteomes" id="UP000823046"/>
    </source>
</evidence>
<comment type="caution">
    <text evidence="3">The sequence shown here is derived from an EMBL/GenBank/DDBJ whole genome shotgun (WGS) entry which is preliminary data.</text>
</comment>
<dbReference type="InterPro" id="IPR042855">
    <property type="entry name" value="V_SNARE_CC"/>
</dbReference>